<dbReference type="KEGG" id="apac:S7S_09150"/>
<keyword evidence="3" id="KW-1185">Reference proteome</keyword>
<sequence length="255" mass="28642">MHKTLLAVACAAVIAPGLASAQDAADQDVQQVWSGDAELAYLMKSGNTRSQTLTAKGNAERDGIDWRHIAKLEASNAKQRNNDTREDERTAERYFGSYKLDRKLDEANYIFNVLTAEKDRFTGYDYEASYALGYGRRLLDSERQRLDIEAGPGYRWRQYEEGQQPAGESRKEEDAILRLGLRYRLALSETAEFNEDLTSEIGEDSTVTRATTSLSTRITGAFSLRVSHVLRHTTDPAPDAKKTDQEITVGVVYKF</sequence>
<dbReference type="RefSeq" id="WP_008737737.1">
    <property type="nucleotide sequence ID" value="NZ_CP004387.1"/>
</dbReference>
<dbReference type="Proteomes" id="UP000006764">
    <property type="component" value="Chromosome"/>
</dbReference>
<dbReference type="Pfam" id="PF04338">
    <property type="entry name" value="DUF481"/>
    <property type="match status" value="1"/>
</dbReference>
<dbReference type="STRING" id="391936.S7S_09150"/>
<dbReference type="AlphaFoldDB" id="A0A0B4XIW2"/>
<evidence type="ECO:0000256" key="1">
    <source>
        <dbReference type="SAM" id="SignalP"/>
    </source>
</evidence>
<protein>
    <submittedName>
        <fullName evidence="2">Salt-induced outer membrane protein</fullName>
    </submittedName>
</protein>
<feature type="chain" id="PRO_5002098849" evidence="1">
    <location>
        <begin position="22"/>
        <end position="255"/>
    </location>
</feature>
<keyword evidence="1" id="KW-0732">Signal</keyword>
<dbReference type="EMBL" id="CP004387">
    <property type="protein sequence ID" value="AJD48244.1"/>
    <property type="molecule type" value="Genomic_DNA"/>
</dbReference>
<name>A0A0B4XIW2_9GAMM</name>
<evidence type="ECO:0000313" key="2">
    <source>
        <dbReference type="EMBL" id="AJD48244.1"/>
    </source>
</evidence>
<dbReference type="InterPro" id="IPR007433">
    <property type="entry name" value="DUF481"/>
</dbReference>
<organism evidence="2 3">
    <name type="scientific">Isoalcanivorax pacificus W11-5</name>
    <dbReference type="NCBI Taxonomy" id="391936"/>
    <lineage>
        <taxon>Bacteria</taxon>
        <taxon>Pseudomonadati</taxon>
        <taxon>Pseudomonadota</taxon>
        <taxon>Gammaproteobacteria</taxon>
        <taxon>Oceanospirillales</taxon>
        <taxon>Alcanivoracaceae</taxon>
        <taxon>Isoalcanivorax</taxon>
    </lineage>
</organism>
<reference evidence="2 3" key="1">
    <citation type="journal article" date="2012" name="J. Bacteriol.">
        <title>Genome sequence of an alkane-degrading bacterium, Alcanivorax pacificus type strain W11-5, isolated from deep sea sediment.</title>
        <authorList>
            <person name="Lai Q."/>
            <person name="Shao Z."/>
        </authorList>
    </citation>
    <scope>NUCLEOTIDE SEQUENCE [LARGE SCALE GENOMIC DNA]</scope>
    <source>
        <strain evidence="2 3">W11-5</strain>
    </source>
</reference>
<evidence type="ECO:0000313" key="3">
    <source>
        <dbReference type="Proteomes" id="UP000006764"/>
    </source>
</evidence>
<gene>
    <name evidence="2" type="ORF">S7S_09150</name>
</gene>
<feature type="signal peptide" evidence="1">
    <location>
        <begin position="1"/>
        <end position="21"/>
    </location>
</feature>
<dbReference type="OrthoDB" id="5292716at2"/>
<dbReference type="HOGENOM" id="CLU_058997_5_0_6"/>
<accession>A0A0B4XIW2</accession>
<proteinExistence type="predicted"/>